<keyword evidence="2 5" id="KW-0413">Isomerase</keyword>
<feature type="active site" description="Proton acceptor" evidence="3">
    <location>
        <position position="65"/>
    </location>
</feature>
<dbReference type="PANTHER" id="PTHR30345">
    <property type="entry name" value="RIBOSE-5-PHOSPHATE ISOMERASE B"/>
    <property type="match status" value="1"/>
</dbReference>
<evidence type="ECO:0000256" key="3">
    <source>
        <dbReference type="PIRSR" id="PIRSR005384-1"/>
    </source>
</evidence>
<dbReference type="NCBIfam" id="NF004051">
    <property type="entry name" value="PRK05571.1"/>
    <property type="match status" value="1"/>
</dbReference>
<dbReference type="EMBL" id="DVNJ01000031">
    <property type="protein sequence ID" value="HIU63290.1"/>
    <property type="molecule type" value="Genomic_DNA"/>
</dbReference>
<dbReference type="GO" id="GO:0004751">
    <property type="term" value="F:ribose-5-phosphate isomerase activity"/>
    <property type="evidence" value="ECO:0007669"/>
    <property type="project" value="UniProtKB-EC"/>
</dbReference>
<feature type="binding site" evidence="4">
    <location>
        <position position="136"/>
    </location>
    <ligand>
        <name>D-ribulose 5-phosphate</name>
        <dbReference type="ChEBI" id="CHEBI:58121"/>
    </ligand>
</feature>
<proteinExistence type="inferred from homology"/>
<evidence type="ECO:0000313" key="6">
    <source>
        <dbReference type="Proteomes" id="UP000824145"/>
    </source>
</evidence>
<feature type="binding site" evidence="4">
    <location>
        <position position="109"/>
    </location>
    <ligand>
        <name>D-ribulose 5-phosphate</name>
        <dbReference type="ChEBI" id="CHEBI:58121"/>
    </ligand>
</feature>
<dbReference type="NCBIfam" id="TIGR00689">
    <property type="entry name" value="rpiB_lacA_lacB"/>
    <property type="match status" value="1"/>
</dbReference>
<evidence type="ECO:0000313" key="5">
    <source>
        <dbReference type="EMBL" id="HIU63290.1"/>
    </source>
</evidence>
<feature type="binding site" evidence="4">
    <location>
        <position position="132"/>
    </location>
    <ligand>
        <name>D-ribulose 5-phosphate</name>
        <dbReference type="ChEBI" id="CHEBI:58121"/>
    </ligand>
</feature>
<feature type="binding site" evidence="4">
    <location>
        <begin position="66"/>
        <end position="70"/>
    </location>
    <ligand>
        <name>D-ribulose 5-phosphate</name>
        <dbReference type="ChEBI" id="CHEBI:58121"/>
    </ligand>
</feature>
<dbReference type="AlphaFoldDB" id="A0A9D1SKI4"/>
<protein>
    <submittedName>
        <fullName evidence="5">Ribose 5-phosphate isomerase B</fullName>
        <ecNumber evidence="5">5.3.1.6</ecNumber>
    </submittedName>
</protein>
<gene>
    <name evidence="5" type="primary">rpiB</name>
    <name evidence="5" type="ORF">IAB07_05945</name>
</gene>
<dbReference type="PIRSF" id="PIRSF005384">
    <property type="entry name" value="RpiB_LacA_B"/>
    <property type="match status" value="1"/>
</dbReference>
<organism evidence="5 6">
    <name type="scientific">Candidatus Caccalectryoclostridium excrementigallinarum</name>
    <dbReference type="NCBI Taxonomy" id="2840710"/>
    <lineage>
        <taxon>Bacteria</taxon>
        <taxon>Bacillati</taxon>
        <taxon>Bacillota</taxon>
        <taxon>Clostridia</taxon>
        <taxon>Christensenellales</taxon>
        <taxon>Christensenellaceae</taxon>
        <taxon>Christensenellaceae incertae sedis</taxon>
        <taxon>Candidatus Caccalectryoclostridium</taxon>
    </lineage>
</organism>
<accession>A0A9D1SKI4</accession>
<feature type="active site" description="Proton donor" evidence="3">
    <location>
        <position position="98"/>
    </location>
</feature>
<dbReference type="GO" id="GO:0005975">
    <property type="term" value="P:carbohydrate metabolic process"/>
    <property type="evidence" value="ECO:0007669"/>
    <property type="project" value="InterPro"/>
</dbReference>
<evidence type="ECO:0000256" key="1">
    <source>
        <dbReference type="ARBA" id="ARBA00008754"/>
    </source>
</evidence>
<name>A0A9D1SKI4_9FIRM</name>
<reference evidence="5" key="2">
    <citation type="journal article" date="2021" name="PeerJ">
        <title>Extensive microbial diversity within the chicken gut microbiome revealed by metagenomics and culture.</title>
        <authorList>
            <person name="Gilroy R."/>
            <person name="Ravi A."/>
            <person name="Getino M."/>
            <person name="Pursley I."/>
            <person name="Horton D.L."/>
            <person name="Alikhan N.F."/>
            <person name="Baker D."/>
            <person name="Gharbi K."/>
            <person name="Hall N."/>
            <person name="Watson M."/>
            <person name="Adriaenssens E.M."/>
            <person name="Foster-Nyarko E."/>
            <person name="Jarju S."/>
            <person name="Secka A."/>
            <person name="Antonio M."/>
            <person name="Oren A."/>
            <person name="Chaudhuri R.R."/>
            <person name="La Ragione R."/>
            <person name="Hildebrand F."/>
            <person name="Pallen M.J."/>
        </authorList>
    </citation>
    <scope>NUCLEOTIDE SEQUENCE</scope>
    <source>
        <strain evidence="5">9366</strain>
    </source>
</reference>
<feature type="binding site" evidence="4">
    <location>
        <begin position="8"/>
        <end position="9"/>
    </location>
    <ligand>
        <name>D-ribulose 5-phosphate</name>
        <dbReference type="ChEBI" id="CHEBI:58121"/>
    </ligand>
</feature>
<dbReference type="InterPro" id="IPR036569">
    <property type="entry name" value="RpiB_LacA_LacB_sf"/>
</dbReference>
<evidence type="ECO:0000256" key="2">
    <source>
        <dbReference type="ARBA" id="ARBA00023235"/>
    </source>
</evidence>
<sequence length="149" mass="15772">MKIAVGCDHGGYALKEAVIAELRKRGIEIVDKGCADTSSVDYPDYALAVAEEVASGACERGVLMCGTGIGISIAANKVKGIRCAVCHDMFTAAMSAEHNKANIIALGGRILTPEQAAEMVGIWLDTPFGGGRHQSRVDKISAIEEKYFK</sequence>
<reference evidence="5" key="1">
    <citation type="submission" date="2020-10" db="EMBL/GenBank/DDBJ databases">
        <authorList>
            <person name="Gilroy R."/>
        </authorList>
    </citation>
    <scope>NUCLEOTIDE SEQUENCE</scope>
    <source>
        <strain evidence="5">9366</strain>
    </source>
</reference>
<dbReference type="NCBIfam" id="TIGR01120">
    <property type="entry name" value="rpiB"/>
    <property type="match status" value="1"/>
</dbReference>
<dbReference type="PANTHER" id="PTHR30345:SF0">
    <property type="entry name" value="DNA DAMAGE-REPAIR_TOLERATION PROTEIN DRT102"/>
    <property type="match status" value="1"/>
</dbReference>
<comment type="similarity">
    <text evidence="1">Belongs to the LacAB/RpiB family.</text>
</comment>
<dbReference type="InterPro" id="IPR004785">
    <property type="entry name" value="RpiB"/>
</dbReference>
<comment type="caution">
    <text evidence="5">The sequence shown here is derived from an EMBL/GenBank/DDBJ whole genome shotgun (WGS) entry which is preliminary data.</text>
</comment>
<dbReference type="SUPFAM" id="SSF89623">
    <property type="entry name" value="Ribose/Galactose isomerase RpiB/AlsB"/>
    <property type="match status" value="1"/>
</dbReference>
<dbReference type="InterPro" id="IPR003500">
    <property type="entry name" value="RpiB_LacA_LacB"/>
</dbReference>
<feature type="binding site" evidence="4">
    <location>
        <position position="99"/>
    </location>
    <ligand>
        <name>D-ribulose 5-phosphate</name>
        <dbReference type="ChEBI" id="CHEBI:58121"/>
    </ligand>
</feature>
<dbReference type="EC" id="5.3.1.6" evidence="5"/>
<dbReference type="Proteomes" id="UP000824145">
    <property type="component" value="Unassembled WGS sequence"/>
</dbReference>
<dbReference type="Gene3D" id="3.40.1400.10">
    <property type="entry name" value="Sugar-phosphate isomerase, RpiB/LacA/LacB"/>
    <property type="match status" value="1"/>
</dbReference>
<evidence type="ECO:0000256" key="4">
    <source>
        <dbReference type="PIRSR" id="PIRSR005384-2"/>
    </source>
</evidence>
<dbReference type="Pfam" id="PF02502">
    <property type="entry name" value="LacAB_rpiB"/>
    <property type="match status" value="1"/>
</dbReference>